<name>X0ZT08_9ZZZZ</name>
<evidence type="ECO:0000256" key="6">
    <source>
        <dbReference type="ARBA" id="ARBA00022692"/>
    </source>
</evidence>
<accession>X0ZT08</accession>
<dbReference type="AlphaFoldDB" id="X0ZT08"/>
<dbReference type="EC" id="3.6.1.27" evidence="3"/>
<evidence type="ECO:0000313" key="13">
    <source>
        <dbReference type="EMBL" id="GAG61167.1"/>
    </source>
</evidence>
<evidence type="ECO:0000256" key="11">
    <source>
        <dbReference type="ARBA" id="ARBA00047594"/>
    </source>
</evidence>
<comment type="subcellular location">
    <subcellularLocation>
        <location evidence="1">Cell membrane</location>
        <topology evidence="1">Multi-pass membrane protein</topology>
    </subcellularLocation>
</comment>
<evidence type="ECO:0000256" key="12">
    <source>
        <dbReference type="SAM" id="Phobius"/>
    </source>
</evidence>
<keyword evidence="5" id="KW-1003">Cell membrane</keyword>
<feature type="transmembrane region" description="Helical" evidence="12">
    <location>
        <begin position="67"/>
        <end position="86"/>
    </location>
</feature>
<reference evidence="13" key="1">
    <citation type="journal article" date="2014" name="Front. Microbiol.">
        <title>High frequency of phylogenetically diverse reductive dehalogenase-homologous genes in deep subseafloor sedimentary metagenomes.</title>
        <authorList>
            <person name="Kawai M."/>
            <person name="Futagami T."/>
            <person name="Toyoda A."/>
            <person name="Takaki Y."/>
            <person name="Nishi S."/>
            <person name="Hori S."/>
            <person name="Arai W."/>
            <person name="Tsubouchi T."/>
            <person name="Morono Y."/>
            <person name="Uchiyama I."/>
            <person name="Ito T."/>
            <person name="Fujiyama A."/>
            <person name="Inagaki F."/>
            <person name="Takami H."/>
        </authorList>
    </citation>
    <scope>NUCLEOTIDE SEQUENCE</scope>
    <source>
        <strain evidence="13">Expedition CK06-06</strain>
    </source>
</reference>
<evidence type="ECO:0000256" key="10">
    <source>
        <dbReference type="ARBA" id="ARBA00032707"/>
    </source>
</evidence>
<dbReference type="InterPro" id="IPR003824">
    <property type="entry name" value="UppP"/>
</dbReference>
<comment type="caution">
    <text evidence="13">The sequence shown here is derived from an EMBL/GenBank/DDBJ whole genome shotgun (WGS) entry which is preliminary data.</text>
</comment>
<evidence type="ECO:0000256" key="7">
    <source>
        <dbReference type="ARBA" id="ARBA00022801"/>
    </source>
</evidence>
<comment type="catalytic activity">
    <reaction evidence="11">
        <text>di-trans,octa-cis-undecaprenyl diphosphate + H2O = di-trans,octa-cis-undecaprenyl phosphate + phosphate + H(+)</text>
        <dbReference type="Rhea" id="RHEA:28094"/>
        <dbReference type="ChEBI" id="CHEBI:15377"/>
        <dbReference type="ChEBI" id="CHEBI:15378"/>
        <dbReference type="ChEBI" id="CHEBI:43474"/>
        <dbReference type="ChEBI" id="CHEBI:58405"/>
        <dbReference type="ChEBI" id="CHEBI:60392"/>
        <dbReference type="EC" id="3.6.1.27"/>
    </reaction>
</comment>
<dbReference type="GO" id="GO:0005886">
    <property type="term" value="C:plasma membrane"/>
    <property type="evidence" value="ECO:0007669"/>
    <property type="project" value="UniProtKB-SubCell"/>
</dbReference>
<feature type="transmembrane region" description="Helical" evidence="12">
    <location>
        <begin position="235"/>
        <end position="255"/>
    </location>
</feature>
<keyword evidence="9 12" id="KW-0472">Membrane</keyword>
<evidence type="ECO:0000256" key="8">
    <source>
        <dbReference type="ARBA" id="ARBA00022989"/>
    </source>
</evidence>
<dbReference type="PANTHER" id="PTHR30622">
    <property type="entry name" value="UNDECAPRENYL-DIPHOSPHATASE"/>
    <property type="match status" value="1"/>
</dbReference>
<keyword evidence="7" id="KW-0378">Hydrolase</keyword>
<dbReference type="Pfam" id="PF02673">
    <property type="entry name" value="BacA"/>
    <property type="match status" value="1"/>
</dbReference>
<feature type="transmembrane region" description="Helical" evidence="12">
    <location>
        <begin position="92"/>
        <end position="112"/>
    </location>
</feature>
<dbReference type="PANTHER" id="PTHR30622:SF4">
    <property type="entry name" value="UNDECAPRENYL-DIPHOSPHATASE"/>
    <property type="match status" value="1"/>
</dbReference>
<evidence type="ECO:0000256" key="3">
    <source>
        <dbReference type="ARBA" id="ARBA00012374"/>
    </source>
</evidence>
<evidence type="ECO:0000256" key="1">
    <source>
        <dbReference type="ARBA" id="ARBA00004651"/>
    </source>
</evidence>
<evidence type="ECO:0000256" key="5">
    <source>
        <dbReference type="ARBA" id="ARBA00022475"/>
    </source>
</evidence>
<evidence type="ECO:0000256" key="9">
    <source>
        <dbReference type="ARBA" id="ARBA00023136"/>
    </source>
</evidence>
<protein>
    <recommendedName>
        <fullName evidence="4">Undecaprenyl-diphosphatase</fullName>
        <ecNumber evidence="3">3.6.1.27</ecNumber>
    </recommendedName>
    <alternativeName>
        <fullName evidence="10">Undecaprenyl pyrophosphate phosphatase</fullName>
    </alternativeName>
</protein>
<feature type="transmembrane region" description="Helical" evidence="12">
    <location>
        <begin position="167"/>
        <end position="184"/>
    </location>
</feature>
<evidence type="ECO:0000256" key="2">
    <source>
        <dbReference type="ARBA" id="ARBA00010621"/>
    </source>
</evidence>
<comment type="similarity">
    <text evidence="2">Belongs to the UppP family.</text>
</comment>
<gene>
    <name evidence="13" type="ORF">S01H4_00125</name>
</gene>
<keyword evidence="8 12" id="KW-1133">Transmembrane helix</keyword>
<organism evidence="13">
    <name type="scientific">marine sediment metagenome</name>
    <dbReference type="NCBI Taxonomy" id="412755"/>
    <lineage>
        <taxon>unclassified sequences</taxon>
        <taxon>metagenomes</taxon>
        <taxon>ecological metagenomes</taxon>
    </lineage>
</organism>
<feature type="transmembrane region" description="Helical" evidence="12">
    <location>
        <begin position="15"/>
        <end position="34"/>
    </location>
</feature>
<dbReference type="EMBL" id="BART01000013">
    <property type="protein sequence ID" value="GAG61167.1"/>
    <property type="molecule type" value="Genomic_DNA"/>
</dbReference>
<sequence length="257" mass="29345">MVLIPYFLGWENPPLFFNVMVHFSTLIAVLWAMWSDINDIFKSFINLFKKEKDKTKGKSTNLLKSKIIWLLFIATIPAAILGYLAHDFFEKLFSVPIYVAIAIFITGIFLFIEGRMRKTIDSLESLRPSDAISIGIAQAIAIVPGISRSGITTVMGKSRGLSREDSLKFSFLLSIPIIFSATLYETFRFYKTVGSFNEIPSNINITNTIIGMMFALLTGFLSIKLLLNFFKRRKLRIFSLYCWVFSILSFIVIIIRK</sequence>
<feature type="transmembrane region" description="Helical" evidence="12">
    <location>
        <begin position="204"/>
        <end position="223"/>
    </location>
</feature>
<proteinExistence type="inferred from homology"/>
<evidence type="ECO:0000256" key="4">
    <source>
        <dbReference type="ARBA" id="ARBA00021581"/>
    </source>
</evidence>
<dbReference type="GO" id="GO:0050380">
    <property type="term" value="F:undecaprenyl-diphosphatase activity"/>
    <property type="evidence" value="ECO:0007669"/>
    <property type="project" value="UniProtKB-EC"/>
</dbReference>
<keyword evidence="6 12" id="KW-0812">Transmembrane</keyword>